<reference evidence="6 7" key="1">
    <citation type="submission" date="2024-11" db="EMBL/GenBank/DDBJ databases">
        <title>Chromosome-level genome assembly of the freshwater bivalve Anodonta woodiana.</title>
        <authorList>
            <person name="Chen X."/>
        </authorList>
    </citation>
    <scope>NUCLEOTIDE SEQUENCE [LARGE SCALE GENOMIC DNA]</scope>
    <source>
        <strain evidence="6">MN2024</strain>
        <tissue evidence="6">Gills</tissue>
    </source>
</reference>
<dbReference type="EMBL" id="JBJQND010000009">
    <property type="protein sequence ID" value="KAL3867276.1"/>
    <property type="molecule type" value="Genomic_DNA"/>
</dbReference>
<keyword evidence="3 5" id="KW-1133">Transmembrane helix</keyword>
<evidence type="ECO:0000313" key="6">
    <source>
        <dbReference type="EMBL" id="KAL3867276.1"/>
    </source>
</evidence>
<feature type="transmembrane region" description="Helical" evidence="5">
    <location>
        <begin position="114"/>
        <end position="137"/>
    </location>
</feature>
<name>A0ABD3W075_SINWO</name>
<sequence length="304" mass="34619">MVCCGSASGWAKVACLLLVLALPLHITGYATVYWLSIYTVAESYAAGIGLWKMENCSSNAYSNPCKTNLDVPASYQNAVFVVTQAMESIALVFLVFSTLFILLYVMIRRVRTLCMALNVVIMCFLAVTFSVIGMILHVTNIPTSHYVNYSFGLTIIAYLFAFLAGMLMFADIRRYGLPNSDIVAVSPAPESNKMDEVKNLKYYNEYYRDKERAVDVNRDLYYKGKEREAFSDKHRTDALHYHNPNMETYEKDRFVSPPPSYRIIRTPQTIGRTTSRMTVRTDRTLRSHLQTPDIYLGRNDMTDL</sequence>
<evidence type="ECO:0000256" key="1">
    <source>
        <dbReference type="ARBA" id="ARBA00004141"/>
    </source>
</evidence>
<feature type="transmembrane region" description="Helical" evidence="5">
    <location>
        <begin position="149"/>
        <end position="170"/>
    </location>
</feature>
<feature type="transmembrane region" description="Helical" evidence="5">
    <location>
        <begin position="12"/>
        <end position="35"/>
    </location>
</feature>
<protein>
    <submittedName>
        <fullName evidence="6">Uncharacterized protein</fullName>
    </submittedName>
</protein>
<proteinExistence type="predicted"/>
<evidence type="ECO:0000256" key="3">
    <source>
        <dbReference type="ARBA" id="ARBA00022989"/>
    </source>
</evidence>
<accession>A0ABD3W075</accession>
<dbReference type="InterPro" id="IPR050579">
    <property type="entry name" value="PMP-22/EMP/MP20-like"/>
</dbReference>
<dbReference type="PANTHER" id="PTHR10671:SF108">
    <property type="entry name" value="CLAUDIN FAMILY PROTEIN-RELATED"/>
    <property type="match status" value="1"/>
</dbReference>
<keyword evidence="2 5" id="KW-0812">Transmembrane</keyword>
<evidence type="ECO:0000313" key="7">
    <source>
        <dbReference type="Proteomes" id="UP001634394"/>
    </source>
</evidence>
<feature type="transmembrane region" description="Helical" evidence="5">
    <location>
        <begin position="89"/>
        <end position="107"/>
    </location>
</feature>
<dbReference type="PANTHER" id="PTHR10671">
    <property type="entry name" value="EPITHELIAL MEMBRANE PROTEIN-RELATED"/>
    <property type="match status" value="1"/>
</dbReference>
<dbReference type="Proteomes" id="UP001634394">
    <property type="component" value="Unassembled WGS sequence"/>
</dbReference>
<keyword evidence="7" id="KW-1185">Reference proteome</keyword>
<dbReference type="Gene3D" id="1.20.140.150">
    <property type="match status" value="1"/>
</dbReference>
<dbReference type="GO" id="GO:0016020">
    <property type="term" value="C:membrane"/>
    <property type="evidence" value="ECO:0007669"/>
    <property type="project" value="UniProtKB-SubCell"/>
</dbReference>
<keyword evidence="4 5" id="KW-0472">Membrane</keyword>
<evidence type="ECO:0000256" key="5">
    <source>
        <dbReference type="SAM" id="Phobius"/>
    </source>
</evidence>
<comment type="caution">
    <text evidence="6">The sequence shown here is derived from an EMBL/GenBank/DDBJ whole genome shotgun (WGS) entry which is preliminary data.</text>
</comment>
<dbReference type="AlphaFoldDB" id="A0ABD3W075"/>
<comment type="subcellular location">
    <subcellularLocation>
        <location evidence="1">Membrane</location>
        <topology evidence="1">Multi-pass membrane protein</topology>
    </subcellularLocation>
</comment>
<gene>
    <name evidence="6" type="ORF">ACJMK2_044490</name>
</gene>
<organism evidence="6 7">
    <name type="scientific">Sinanodonta woodiana</name>
    <name type="common">Chinese pond mussel</name>
    <name type="synonym">Anodonta woodiana</name>
    <dbReference type="NCBI Taxonomy" id="1069815"/>
    <lineage>
        <taxon>Eukaryota</taxon>
        <taxon>Metazoa</taxon>
        <taxon>Spiralia</taxon>
        <taxon>Lophotrochozoa</taxon>
        <taxon>Mollusca</taxon>
        <taxon>Bivalvia</taxon>
        <taxon>Autobranchia</taxon>
        <taxon>Heteroconchia</taxon>
        <taxon>Palaeoheterodonta</taxon>
        <taxon>Unionida</taxon>
        <taxon>Unionoidea</taxon>
        <taxon>Unionidae</taxon>
        <taxon>Unioninae</taxon>
        <taxon>Sinanodonta</taxon>
    </lineage>
</organism>
<evidence type="ECO:0000256" key="4">
    <source>
        <dbReference type="ARBA" id="ARBA00023136"/>
    </source>
</evidence>
<evidence type="ECO:0000256" key="2">
    <source>
        <dbReference type="ARBA" id="ARBA00022692"/>
    </source>
</evidence>